<dbReference type="PANTHER" id="PTHR33048">
    <property type="entry name" value="PTH11-LIKE INTEGRAL MEMBRANE PROTEIN (AFU_ORTHOLOGUE AFUA_5G11245)"/>
    <property type="match status" value="1"/>
</dbReference>
<feature type="transmembrane region" description="Helical" evidence="7">
    <location>
        <begin position="101"/>
        <end position="125"/>
    </location>
</feature>
<feature type="transmembrane region" description="Helical" evidence="7">
    <location>
        <begin position="146"/>
        <end position="171"/>
    </location>
</feature>
<keyword evidence="2 7" id="KW-0812">Transmembrane</keyword>
<organism evidence="9 10">
    <name type="scientific">Bombardia bombarda</name>
    <dbReference type="NCBI Taxonomy" id="252184"/>
    <lineage>
        <taxon>Eukaryota</taxon>
        <taxon>Fungi</taxon>
        <taxon>Dikarya</taxon>
        <taxon>Ascomycota</taxon>
        <taxon>Pezizomycotina</taxon>
        <taxon>Sordariomycetes</taxon>
        <taxon>Sordariomycetidae</taxon>
        <taxon>Sordariales</taxon>
        <taxon>Lasiosphaeriaceae</taxon>
        <taxon>Bombardia</taxon>
    </lineage>
</organism>
<dbReference type="Pfam" id="PF20684">
    <property type="entry name" value="Fung_rhodopsin"/>
    <property type="match status" value="1"/>
</dbReference>
<comment type="subcellular location">
    <subcellularLocation>
        <location evidence="1">Membrane</location>
        <topology evidence="1">Multi-pass membrane protein</topology>
    </subcellularLocation>
</comment>
<dbReference type="InterPro" id="IPR052337">
    <property type="entry name" value="SAT4-like"/>
</dbReference>
<dbReference type="InterPro" id="IPR049326">
    <property type="entry name" value="Rhodopsin_dom_fungi"/>
</dbReference>
<feature type="transmembrane region" description="Helical" evidence="7">
    <location>
        <begin position="26"/>
        <end position="48"/>
    </location>
</feature>
<evidence type="ECO:0000313" key="9">
    <source>
        <dbReference type="EMBL" id="KAK0634893.1"/>
    </source>
</evidence>
<dbReference type="EMBL" id="JAULSR010000001">
    <property type="protein sequence ID" value="KAK0634893.1"/>
    <property type="molecule type" value="Genomic_DNA"/>
</dbReference>
<keyword evidence="10" id="KW-1185">Reference proteome</keyword>
<feature type="compositionally biased region" description="Low complexity" evidence="6">
    <location>
        <begin position="313"/>
        <end position="325"/>
    </location>
</feature>
<dbReference type="GO" id="GO:0016020">
    <property type="term" value="C:membrane"/>
    <property type="evidence" value="ECO:0007669"/>
    <property type="project" value="UniProtKB-SubCell"/>
</dbReference>
<evidence type="ECO:0000256" key="2">
    <source>
        <dbReference type="ARBA" id="ARBA00022692"/>
    </source>
</evidence>
<keyword evidence="3 7" id="KW-1133">Transmembrane helix</keyword>
<gene>
    <name evidence="9" type="ORF">B0T17DRAFT_594652</name>
</gene>
<evidence type="ECO:0000256" key="3">
    <source>
        <dbReference type="ARBA" id="ARBA00022989"/>
    </source>
</evidence>
<protein>
    <recommendedName>
        <fullName evidence="8">Rhodopsin domain-containing protein</fullName>
    </recommendedName>
</protein>
<dbReference type="PANTHER" id="PTHR33048:SF47">
    <property type="entry name" value="INTEGRAL MEMBRANE PROTEIN-RELATED"/>
    <property type="match status" value="1"/>
</dbReference>
<evidence type="ECO:0000259" key="8">
    <source>
        <dbReference type="Pfam" id="PF20684"/>
    </source>
</evidence>
<proteinExistence type="inferred from homology"/>
<reference evidence="9" key="1">
    <citation type="submission" date="2023-06" db="EMBL/GenBank/DDBJ databases">
        <title>Genome-scale phylogeny and comparative genomics of the fungal order Sordariales.</title>
        <authorList>
            <consortium name="Lawrence Berkeley National Laboratory"/>
            <person name="Hensen N."/>
            <person name="Bonometti L."/>
            <person name="Westerberg I."/>
            <person name="Brannstrom I.O."/>
            <person name="Guillou S."/>
            <person name="Cros-Aarteil S."/>
            <person name="Calhoun S."/>
            <person name="Haridas S."/>
            <person name="Kuo A."/>
            <person name="Mondo S."/>
            <person name="Pangilinan J."/>
            <person name="Riley R."/>
            <person name="LaButti K."/>
            <person name="Andreopoulos B."/>
            <person name="Lipzen A."/>
            <person name="Chen C."/>
            <person name="Yanf M."/>
            <person name="Daum C."/>
            <person name="Ng V."/>
            <person name="Clum A."/>
            <person name="Steindorff A."/>
            <person name="Ohm R."/>
            <person name="Martin F."/>
            <person name="Silar P."/>
            <person name="Natvig D."/>
            <person name="Lalanne C."/>
            <person name="Gautier V."/>
            <person name="Ament-velasquez S.L."/>
            <person name="Kruys A."/>
            <person name="Hutchinson M.I."/>
            <person name="Powell A.J."/>
            <person name="Barry K."/>
            <person name="Miller A.N."/>
            <person name="Grigoriev I.V."/>
            <person name="Debuchy R."/>
            <person name="Gladieux P."/>
            <person name="Thoren M.H."/>
            <person name="Johannesson H."/>
        </authorList>
    </citation>
    <scope>NUCLEOTIDE SEQUENCE</scope>
    <source>
        <strain evidence="9">SMH3391-2</strain>
    </source>
</reference>
<comment type="caution">
    <text evidence="9">The sequence shown here is derived from an EMBL/GenBank/DDBJ whole genome shotgun (WGS) entry which is preliminary data.</text>
</comment>
<dbReference type="Proteomes" id="UP001174934">
    <property type="component" value="Unassembled WGS sequence"/>
</dbReference>
<feature type="transmembrane region" description="Helical" evidence="7">
    <location>
        <begin position="257"/>
        <end position="278"/>
    </location>
</feature>
<evidence type="ECO:0000256" key="5">
    <source>
        <dbReference type="ARBA" id="ARBA00038359"/>
    </source>
</evidence>
<evidence type="ECO:0000313" key="10">
    <source>
        <dbReference type="Proteomes" id="UP001174934"/>
    </source>
</evidence>
<evidence type="ECO:0000256" key="1">
    <source>
        <dbReference type="ARBA" id="ARBA00004141"/>
    </source>
</evidence>
<evidence type="ECO:0000256" key="7">
    <source>
        <dbReference type="SAM" id="Phobius"/>
    </source>
</evidence>
<sequence>MSTKPGLTPPPGIVSNFDNPPDENGAAHATLAICLVVSTVAIILRIYARFFVLRKPFLGDYILITAYGLFLGDIALVYFITESTGLFVHQWDIRLSELSSFLHYTFNATNIFSIFVMLVKTAILLEWIRIFSPPGARGFVFWSSHALILANVLFYVLIIILVNLSCVPYEFNWNRTIKGDCSRVNTGWTNLSSACINFITDVFILAIPQRAIWKLHMSSRKKVGVAVVFAIGILGIVSAACRVAVTTLRATSKDFTYTFSAVMLCALAEGTCSILVVCGPAMPKAVSIVPKATLAMRSWVGESVERLRGVGGSSSRNATSQSSRTWPRGGGSLSASIKAKSSYTDIEGDANRHAAAAAMPPPMPLSKLRPVVSSVQRQPEHYDPINDSERGIVHNTRFETTEEYDANGTTNDDFVRQHPWAKKPE</sequence>
<evidence type="ECO:0000256" key="6">
    <source>
        <dbReference type="SAM" id="MobiDB-lite"/>
    </source>
</evidence>
<keyword evidence="4 7" id="KW-0472">Membrane</keyword>
<comment type="similarity">
    <text evidence="5">Belongs to the SAT4 family.</text>
</comment>
<feature type="region of interest" description="Disordered" evidence="6">
    <location>
        <begin position="398"/>
        <end position="425"/>
    </location>
</feature>
<feature type="domain" description="Rhodopsin" evidence="8">
    <location>
        <begin position="44"/>
        <end position="284"/>
    </location>
</feature>
<feature type="region of interest" description="Disordered" evidence="6">
    <location>
        <begin position="309"/>
        <end position="333"/>
    </location>
</feature>
<evidence type="ECO:0000256" key="4">
    <source>
        <dbReference type="ARBA" id="ARBA00023136"/>
    </source>
</evidence>
<name>A0AA39XIZ0_9PEZI</name>
<accession>A0AA39XIZ0</accession>
<dbReference type="AlphaFoldDB" id="A0AA39XIZ0"/>
<feature type="transmembrane region" description="Helical" evidence="7">
    <location>
        <begin position="225"/>
        <end position="245"/>
    </location>
</feature>
<feature type="transmembrane region" description="Helical" evidence="7">
    <location>
        <begin position="60"/>
        <end position="81"/>
    </location>
</feature>